<dbReference type="RefSeq" id="WP_006927150.1">
    <property type="nucleotide sequence ID" value="NZ_CP018099.1"/>
</dbReference>
<reference evidence="5 8" key="2">
    <citation type="submission" date="2016-11" db="EMBL/GenBank/DDBJ databases">
        <title>Genomic analysis of Caldithrix abyssi and proposal of a novel bacterial phylum Caldithrichaeota.</title>
        <authorList>
            <person name="Kublanov I."/>
            <person name="Sigalova O."/>
            <person name="Gavrilov S."/>
            <person name="Lebedinsky A."/>
            <person name="Ivanova N."/>
            <person name="Daum C."/>
            <person name="Reddy T."/>
            <person name="Klenk H.P."/>
            <person name="Goker M."/>
            <person name="Reva O."/>
            <person name="Miroshnichenko M."/>
            <person name="Kyprides N."/>
            <person name="Woyke T."/>
            <person name="Gelfand M."/>
        </authorList>
    </citation>
    <scope>NUCLEOTIDE SEQUENCE [LARGE SCALE GENOMIC DNA]</scope>
    <source>
        <strain evidence="5 8">LF13</strain>
    </source>
</reference>
<protein>
    <submittedName>
        <fullName evidence="5">AMP-binding enzyme C-terminal domain-containing protein</fullName>
    </submittedName>
    <submittedName>
        <fullName evidence="6">AMP-dependent synthetase and ligase</fullName>
    </submittedName>
</protein>
<dbReference type="SUPFAM" id="SSF56801">
    <property type="entry name" value="Acetyl-CoA synthetase-like"/>
    <property type="match status" value="1"/>
</dbReference>
<evidence type="ECO:0000313" key="5">
    <source>
        <dbReference type="EMBL" id="APF20161.1"/>
    </source>
</evidence>
<dbReference type="PANTHER" id="PTHR43201">
    <property type="entry name" value="ACYL-COA SYNTHETASE"/>
    <property type="match status" value="1"/>
</dbReference>
<dbReference type="CDD" id="cd04433">
    <property type="entry name" value="AFD_class_I"/>
    <property type="match status" value="1"/>
</dbReference>
<dbReference type="GO" id="GO:0031956">
    <property type="term" value="F:medium-chain fatty acid-CoA ligase activity"/>
    <property type="evidence" value="ECO:0007669"/>
    <property type="project" value="TreeGrafter"/>
</dbReference>
<dbReference type="Gene3D" id="3.40.50.12780">
    <property type="entry name" value="N-terminal domain of ligase-like"/>
    <property type="match status" value="1"/>
</dbReference>
<dbReference type="Pfam" id="PF00501">
    <property type="entry name" value="AMP-binding"/>
    <property type="match status" value="1"/>
</dbReference>
<dbReference type="InParanoid" id="H1XS58"/>
<dbReference type="HOGENOM" id="CLU_000022_59_13_0"/>
<evidence type="ECO:0000256" key="2">
    <source>
        <dbReference type="ARBA" id="ARBA00022598"/>
    </source>
</evidence>
<dbReference type="Proteomes" id="UP000183868">
    <property type="component" value="Chromosome"/>
</dbReference>
<proteinExistence type="inferred from homology"/>
<keyword evidence="2 6" id="KW-0436">Ligase</keyword>
<evidence type="ECO:0000256" key="1">
    <source>
        <dbReference type="ARBA" id="ARBA00006432"/>
    </source>
</evidence>
<sequence>MANKFFYIDEKIEKYISYDELITNLNTRNNYHPYVYENDFYSIFESVIFSMLTDLPVVLLDYDFSEKEINNLGLSVSEINKSYSLNKKIEVNSKNFIEKIRNCKNWKLTLFTSGTTGIPKKVTHTFETLTRGVVIKEDKKDDIWGVAYNPTHIAGVQVFMQALLNMNTIIRLFGERREKILHLIKKYNITNISATPTFYRMLLPFDKEYESVKRITSGGEKFDKGLIVQLKKLFPNAKIINVYAATEFGTLFASNGEYFEIKPEFYKYVKVIDSELYVHKKLLGESDSISLNGTWYRTSDMVEVVKEKPLKIRFVNRKNEMINVGGYKVNPHEVEEVIKNYDNVKNCRVYGVKNSLMGNIVVADVVATKKIKEKDLRLYINSMLQPYKVPRIINFVDSINVTRSGKIKR</sequence>
<dbReference type="EMBL" id="CP018099">
    <property type="protein sequence ID" value="APF20161.1"/>
    <property type="molecule type" value="Genomic_DNA"/>
</dbReference>
<keyword evidence="7" id="KW-1185">Reference proteome</keyword>
<dbReference type="PANTHER" id="PTHR43201:SF5">
    <property type="entry name" value="MEDIUM-CHAIN ACYL-COA LIGASE ACSF2, MITOCHONDRIAL"/>
    <property type="match status" value="1"/>
</dbReference>
<dbReference type="InterPro" id="IPR045851">
    <property type="entry name" value="AMP-bd_C_sf"/>
</dbReference>
<gene>
    <name evidence="5" type="ORF">Cabys_3413</name>
    <name evidence="6" type="ORF">Calab_0579</name>
</gene>
<dbReference type="STRING" id="880073.Cabys_3413"/>
<dbReference type="EMBL" id="CM001402">
    <property type="protein sequence ID" value="EHO40222.1"/>
    <property type="molecule type" value="Genomic_DNA"/>
</dbReference>
<reference evidence="6 7" key="1">
    <citation type="submission" date="2011-09" db="EMBL/GenBank/DDBJ databases">
        <title>The permanent draft genome of Caldithrix abyssi DSM 13497.</title>
        <authorList>
            <consortium name="US DOE Joint Genome Institute (JGI-PGF)"/>
            <person name="Lucas S."/>
            <person name="Han J."/>
            <person name="Lapidus A."/>
            <person name="Bruce D."/>
            <person name="Goodwin L."/>
            <person name="Pitluck S."/>
            <person name="Peters L."/>
            <person name="Kyrpides N."/>
            <person name="Mavromatis K."/>
            <person name="Ivanova N."/>
            <person name="Mikhailova N."/>
            <person name="Chertkov O."/>
            <person name="Detter J.C."/>
            <person name="Tapia R."/>
            <person name="Han C."/>
            <person name="Land M."/>
            <person name="Hauser L."/>
            <person name="Markowitz V."/>
            <person name="Cheng J.-F."/>
            <person name="Hugenholtz P."/>
            <person name="Woyke T."/>
            <person name="Wu D."/>
            <person name="Spring S."/>
            <person name="Brambilla E."/>
            <person name="Klenk H.-P."/>
            <person name="Eisen J.A."/>
        </authorList>
    </citation>
    <scope>NUCLEOTIDE SEQUENCE [LARGE SCALE GENOMIC DNA]</scope>
    <source>
        <strain evidence="6 7">DSM 13497</strain>
    </source>
</reference>
<evidence type="ECO:0000313" key="6">
    <source>
        <dbReference type="EMBL" id="EHO40222.1"/>
    </source>
</evidence>
<dbReference type="KEGG" id="caby:Cabys_3413"/>
<dbReference type="PaxDb" id="880073-Calab_0579"/>
<dbReference type="InterPro" id="IPR025110">
    <property type="entry name" value="AMP-bd_C"/>
</dbReference>
<dbReference type="GO" id="GO:0006631">
    <property type="term" value="P:fatty acid metabolic process"/>
    <property type="evidence" value="ECO:0007669"/>
    <property type="project" value="TreeGrafter"/>
</dbReference>
<feature type="domain" description="AMP-binding enzyme C-terminal" evidence="4">
    <location>
        <begin position="333"/>
        <end position="406"/>
    </location>
</feature>
<dbReference type="eggNOG" id="COG0318">
    <property type="taxonomic scope" value="Bacteria"/>
</dbReference>
<evidence type="ECO:0000259" key="3">
    <source>
        <dbReference type="Pfam" id="PF00501"/>
    </source>
</evidence>
<dbReference type="InterPro" id="IPR042099">
    <property type="entry name" value="ANL_N_sf"/>
</dbReference>
<organism evidence="6 7">
    <name type="scientific">Caldithrix abyssi DSM 13497</name>
    <dbReference type="NCBI Taxonomy" id="880073"/>
    <lineage>
        <taxon>Bacteria</taxon>
        <taxon>Pseudomonadati</taxon>
        <taxon>Calditrichota</taxon>
        <taxon>Calditrichia</taxon>
        <taxon>Calditrichales</taxon>
        <taxon>Calditrichaceae</taxon>
        <taxon>Caldithrix</taxon>
    </lineage>
</organism>
<dbReference type="AlphaFoldDB" id="H1XS58"/>
<evidence type="ECO:0000313" key="8">
    <source>
        <dbReference type="Proteomes" id="UP000183868"/>
    </source>
</evidence>
<comment type="similarity">
    <text evidence="1">Belongs to the ATP-dependent AMP-binding enzyme family.</text>
</comment>
<dbReference type="Gene3D" id="3.30.300.30">
    <property type="match status" value="1"/>
</dbReference>
<evidence type="ECO:0000259" key="4">
    <source>
        <dbReference type="Pfam" id="PF13193"/>
    </source>
</evidence>
<name>H1XS58_CALAY</name>
<accession>H1XS58</accession>
<dbReference type="Pfam" id="PF13193">
    <property type="entry name" value="AMP-binding_C"/>
    <property type="match status" value="1"/>
</dbReference>
<dbReference type="InterPro" id="IPR000873">
    <property type="entry name" value="AMP-dep_synth/lig_dom"/>
</dbReference>
<feature type="domain" description="AMP-dependent synthetase/ligase" evidence="3">
    <location>
        <begin position="109"/>
        <end position="253"/>
    </location>
</feature>
<dbReference type="Proteomes" id="UP000004671">
    <property type="component" value="Chromosome"/>
</dbReference>
<evidence type="ECO:0000313" key="7">
    <source>
        <dbReference type="Proteomes" id="UP000004671"/>
    </source>
</evidence>